<evidence type="ECO:0000313" key="12">
    <source>
        <dbReference type="EMBL" id="ACO04847.1"/>
    </source>
</evidence>
<dbReference type="Pfam" id="PF01926">
    <property type="entry name" value="MMR_HSR1"/>
    <property type="match status" value="1"/>
</dbReference>
<accession>C0QQZ9</accession>
<proteinExistence type="inferred from homology"/>
<keyword evidence="3 10" id="KW-0132">Cell division</keyword>
<dbReference type="HOGENOM" id="CLU_033732_3_0_0"/>
<keyword evidence="9 10" id="KW-0131">Cell cycle</keyword>
<dbReference type="InterPro" id="IPR019987">
    <property type="entry name" value="GTP-bd_ribosome_bio_YsxC"/>
</dbReference>
<keyword evidence="7 10" id="KW-0342">GTP-binding</keyword>
<evidence type="ECO:0000256" key="5">
    <source>
        <dbReference type="ARBA" id="ARBA00022741"/>
    </source>
</evidence>
<dbReference type="GO" id="GO:0005829">
    <property type="term" value="C:cytosol"/>
    <property type="evidence" value="ECO:0007669"/>
    <property type="project" value="TreeGrafter"/>
</dbReference>
<evidence type="ECO:0000313" key="13">
    <source>
        <dbReference type="Proteomes" id="UP000001366"/>
    </source>
</evidence>
<dbReference type="Gene3D" id="3.40.50.300">
    <property type="entry name" value="P-loop containing nucleotide triphosphate hydrolases"/>
    <property type="match status" value="1"/>
</dbReference>
<dbReference type="InterPro" id="IPR027417">
    <property type="entry name" value="P-loop_NTPase"/>
</dbReference>
<dbReference type="GO" id="GO:0005525">
    <property type="term" value="F:GTP binding"/>
    <property type="evidence" value="ECO:0007669"/>
    <property type="project" value="UniProtKB-UniRule"/>
</dbReference>
<dbReference type="CDD" id="cd01876">
    <property type="entry name" value="YihA_EngB"/>
    <property type="match status" value="1"/>
</dbReference>
<evidence type="ECO:0000256" key="1">
    <source>
        <dbReference type="ARBA" id="ARBA00001946"/>
    </source>
</evidence>
<dbReference type="FunFam" id="3.40.50.300:FF:000098">
    <property type="entry name" value="Probable GTP-binding protein EngB"/>
    <property type="match status" value="1"/>
</dbReference>
<evidence type="ECO:0000256" key="6">
    <source>
        <dbReference type="ARBA" id="ARBA00022842"/>
    </source>
</evidence>
<protein>
    <recommendedName>
        <fullName evidence="10">Probable GTP-binding protein EngB</fullName>
    </recommendedName>
</protein>
<comment type="function">
    <text evidence="10">Necessary for normal cell division and for the maintenance of normal septation.</text>
</comment>
<dbReference type="Proteomes" id="UP000001366">
    <property type="component" value="Chromosome"/>
</dbReference>
<dbReference type="AlphaFoldDB" id="C0QQZ9"/>
<sequence length="203" mass="23039">MSVIKKVQFIKSAVNPKDYPQPKYPEVAVVGRSNVGKSSLINAIFKRNIAKVSSSPGKTRLINFFLLNDRISFVDLPGYGYAAVSKAERAKWKKMIEKYFQTRENLSLVIMLVDSRHPPTKLDIMMKEWLEDLGIPYIVVATKADKLNQSEKARTKKVIRETLGLPKDFPVFLTSAKEGTGIKELMSYVLDFLTEERSHKSVI</sequence>
<comment type="similarity">
    <text evidence="2 10">Belongs to the TRAFAC class TrmE-Era-EngA-EngB-Septin-like GTPase superfamily. EngB GTPase family.</text>
</comment>
<keyword evidence="4" id="KW-0479">Metal-binding</keyword>
<dbReference type="PROSITE" id="PS51706">
    <property type="entry name" value="G_ENGB"/>
    <property type="match status" value="1"/>
</dbReference>
<name>C0QQZ9_PERMH</name>
<dbReference type="GO" id="GO:0000917">
    <property type="term" value="P:division septum assembly"/>
    <property type="evidence" value="ECO:0007669"/>
    <property type="project" value="UniProtKB-KW"/>
</dbReference>
<evidence type="ECO:0000256" key="2">
    <source>
        <dbReference type="ARBA" id="ARBA00009638"/>
    </source>
</evidence>
<dbReference type="HAMAP" id="MF_00321">
    <property type="entry name" value="GTPase_EngB"/>
    <property type="match status" value="1"/>
</dbReference>
<feature type="domain" description="EngB-type G" evidence="11">
    <location>
        <begin position="23"/>
        <end position="195"/>
    </location>
</feature>
<dbReference type="PRINTS" id="PR00449">
    <property type="entry name" value="RASTRNSFRMNG"/>
</dbReference>
<dbReference type="InterPro" id="IPR030393">
    <property type="entry name" value="G_ENGB_dom"/>
</dbReference>
<dbReference type="NCBIfam" id="TIGR00231">
    <property type="entry name" value="small_GTP"/>
    <property type="match status" value="1"/>
</dbReference>
<evidence type="ECO:0000256" key="10">
    <source>
        <dbReference type="HAMAP-Rule" id="MF_00321"/>
    </source>
</evidence>
<keyword evidence="8 10" id="KW-0717">Septation</keyword>
<evidence type="ECO:0000259" key="11">
    <source>
        <dbReference type="PROSITE" id="PS51706"/>
    </source>
</evidence>
<evidence type="ECO:0000256" key="9">
    <source>
        <dbReference type="ARBA" id="ARBA00023306"/>
    </source>
</evidence>
<evidence type="ECO:0000256" key="7">
    <source>
        <dbReference type="ARBA" id="ARBA00023134"/>
    </source>
</evidence>
<keyword evidence="13" id="KW-1185">Reference proteome</keyword>
<dbReference type="InterPro" id="IPR005225">
    <property type="entry name" value="Small_GTP-bd"/>
</dbReference>
<dbReference type="OrthoDB" id="9804921at2"/>
<keyword evidence="5 10" id="KW-0547">Nucleotide-binding</keyword>
<dbReference type="RefSeq" id="WP_015898951.1">
    <property type="nucleotide sequence ID" value="NC_012440.1"/>
</dbReference>
<dbReference type="GO" id="GO:0046872">
    <property type="term" value="F:metal ion binding"/>
    <property type="evidence" value="ECO:0007669"/>
    <property type="project" value="UniProtKB-KW"/>
</dbReference>
<evidence type="ECO:0000256" key="4">
    <source>
        <dbReference type="ARBA" id="ARBA00022723"/>
    </source>
</evidence>
<dbReference type="eggNOG" id="COG0218">
    <property type="taxonomic scope" value="Bacteria"/>
</dbReference>
<dbReference type="PANTHER" id="PTHR11649">
    <property type="entry name" value="MSS1/TRME-RELATED GTP-BINDING PROTEIN"/>
    <property type="match status" value="1"/>
</dbReference>
<dbReference type="PaxDb" id="123214-PERMA_1326"/>
<dbReference type="PANTHER" id="PTHR11649:SF13">
    <property type="entry name" value="ENGB-TYPE G DOMAIN-CONTAINING PROTEIN"/>
    <property type="match status" value="1"/>
</dbReference>
<dbReference type="KEGG" id="pmx:PERMA_1326"/>
<dbReference type="STRING" id="123214.PERMA_1326"/>
<gene>
    <name evidence="12" type="primary">ysxC</name>
    <name evidence="10" type="synonym">engB</name>
    <name evidence="12" type="ordered locus">PERMA_1326</name>
</gene>
<evidence type="ECO:0000256" key="3">
    <source>
        <dbReference type="ARBA" id="ARBA00022618"/>
    </source>
</evidence>
<reference evidence="12 13" key="1">
    <citation type="journal article" date="2009" name="J. Bacteriol.">
        <title>Complete and draft genome sequences of six members of the Aquificales.</title>
        <authorList>
            <person name="Reysenbach A.L."/>
            <person name="Hamamura N."/>
            <person name="Podar M."/>
            <person name="Griffiths E."/>
            <person name="Ferreira S."/>
            <person name="Hochstein R."/>
            <person name="Heidelberg J."/>
            <person name="Johnson J."/>
            <person name="Mead D."/>
            <person name="Pohorille A."/>
            <person name="Sarmiento M."/>
            <person name="Schweighofer K."/>
            <person name="Seshadri R."/>
            <person name="Voytek M.A."/>
        </authorList>
    </citation>
    <scope>NUCLEOTIDE SEQUENCE [LARGE SCALE GENOMIC DNA]</scope>
    <source>
        <strain evidence="13">DSM 14350 / EX-H1</strain>
    </source>
</reference>
<dbReference type="NCBIfam" id="TIGR03598">
    <property type="entry name" value="GTPase_YsxC"/>
    <property type="match status" value="1"/>
</dbReference>
<organism evidence="12 13">
    <name type="scientific">Persephonella marina (strain DSM 14350 / EX-H1)</name>
    <dbReference type="NCBI Taxonomy" id="123214"/>
    <lineage>
        <taxon>Bacteria</taxon>
        <taxon>Pseudomonadati</taxon>
        <taxon>Aquificota</taxon>
        <taxon>Aquificia</taxon>
        <taxon>Aquificales</taxon>
        <taxon>Hydrogenothermaceae</taxon>
        <taxon>Persephonella</taxon>
    </lineage>
</organism>
<keyword evidence="6" id="KW-0460">Magnesium</keyword>
<dbReference type="SUPFAM" id="SSF52540">
    <property type="entry name" value="P-loop containing nucleoside triphosphate hydrolases"/>
    <property type="match status" value="1"/>
</dbReference>
<dbReference type="EMBL" id="CP001230">
    <property type="protein sequence ID" value="ACO04847.1"/>
    <property type="molecule type" value="Genomic_DNA"/>
</dbReference>
<evidence type="ECO:0000256" key="8">
    <source>
        <dbReference type="ARBA" id="ARBA00023210"/>
    </source>
</evidence>
<comment type="cofactor">
    <cofactor evidence="1">
        <name>Mg(2+)</name>
        <dbReference type="ChEBI" id="CHEBI:18420"/>
    </cofactor>
</comment>
<dbReference type="InterPro" id="IPR006073">
    <property type="entry name" value="GTP-bd"/>
</dbReference>